<dbReference type="PANTHER" id="PTHR11575:SF24">
    <property type="entry name" value="5'-NUCLEOTIDASE"/>
    <property type="match status" value="1"/>
</dbReference>
<dbReference type="Gene3D" id="3.60.21.10">
    <property type="match status" value="1"/>
</dbReference>
<accession>A0A4Y6PLU9</accession>
<dbReference type="InterPro" id="IPR029052">
    <property type="entry name" value="Metallo-depent_PP-like"/>
</dbReference>
<dbReference type="InterPro" id="IPR006179">
    <property type="entry name" value="5_nucleotidase/apyrase"/>
</dbReference>
<feature type="region of interest" description="Disordered" evidence="1">
    <location>
        <begin position="412"/>
        <end position="447"/>
    </location>
</feature>
<dbReference type="RefSeq" id="WP_141195757.1">
    <property type="nucleotide sequence ID" value="NZ_CP041186.1"/>
</dbReference>
<protein>
    <recommendedName>
        <fullName evidence="4">5'-nucleotidase</fullName>
    </recommendedName>
</protein>
<evidence type="ECO:0000256" key="1">
    <source>
        <dbReference type="SAM" id="MobiDB-lite"/>
    </source>
</evidence>
<gene>
    <name evidence="2" type="ORF">FIV42_00425</name>
</gene>
<dbReference type="OrthoDB" id="9775118at2"/>
<dbReference type="PANTHER" id="PTHR11575">
    <property type="entry name" value="5'-NUCLEOTIDASE-RELATED"/>
    <property type="match status" value="1"/>
</dbReference>
<dbReference type="Proteomes" id="UP000315995">
    <property type="component" value="Chromosome"/>
</dbReference>
<name>A0A4Y6PLU9_PERCE</name>
<accession>A0A5B8Y421</accession>
<proteinExistence type="predicted"/>
<dbReference type="AlphaFoldDB" id="A0A4Y6PLU9"/>
<sequence length="534" mass="59359">MNFEIKGKHIAAAVVLGVFFGVIKYQCDSVEPPEKVEAEAEEVVELTPEQRLASLEATGAVASAHQEAINASMREVNRRLHIAERQREQKAPAADEVDVLTILFSANIHGEREDCGCKRNPLGGLSRRQTLVELAREHDSKPTEKWWGSELPAPDAVFNVDAGDLLFKSTSLEHHPEEMQNKAREHARAVVAGLGAHAPDVVNVGELDLVFGLDTYRDYVAKASFPVVSANLYTKEGERPFDGHQVVSRDGKKVAFVGLLKPKSRVHEYYKKRELDVRDPQKAYVDELAKLPDDVDLVVMLSNLGMNDTTDLVETLVEEGARVDAAVVSNTNRLTRSPEWAAGVPVVEPLSRGKYFGRLDLRLGEEPGVAYANAVEDPRKVVQDYRRAWSSYFSAREQERNTAREIAELEREFASQKERARETDEKLARKEGGKDGEKEGGEGKGDAERFVDAAGAKAQSRIEFLKKKLPTLQKRVETTSKAVADQVAKLGTIDDMVAYGDGDDWASVRIVQVKLEIPQDRKVRRVLDRLSKGD</sequence>
<organism evidence="2 3">
    <name type="scientific">Persicimonas caeni</name>
    <dbReference type="NCBI Taxonomy" id="2292766"/>
    <lineage>
        <taxon>Bacteria</taxon>
        <taxon>Deltaproteobacteria</taxon>
        <taxon>Bradymonadales</taxon>
        <taxon>Bradymonadaceae</taxon>
        <taxon>Persicimonas</taxon>
    </lineage>
</organism>
<reference evidence="2 3" key="1">
    <citation type="submission" date="2019-06" db="EMBL/GenBank/DDBJ databases">
        <title>Persicimonas caeni gen. nov., sp. nov., a predatory bacterium isolated from solar saltern.</title>
        <authorList>
            <person name="Wang S."/>
        </authorList>
    </citation>
    <scope>NUCLEOTIDE SEQUENCE [LARGE SCALE GENOMIC DNA]</scope>
    <source>
        <strain evidence="2 3">YN101</strain>
    </source>
</reference>
<dbReference type="GO" id="GO:0009166">
    <property type="term" value="P:nucleotide catabolic process"/>
    <property type="evidence" value="ECO:0007669"/>
    <property type="project" value="InterPro"/>
</dbReference>
<evidence type="ECO:0000313" key="3">
    <source>
        <dbReference type="Proteomes" id="UP000315995"/>
    </source>
</evidence>
<evidence type="ECO:0008006" key="4">
    <source>
        <dbReference type="Google" id="ProtNLM"/>
    </source>
</evidence>
<keyword evidence="3" id="KW-1185">Reference proteome</keyword>
<evidence type="ECO:0000313" key="2">
    <source>
        <dbReference type="EMBL" id="QDG49258.1"/>
    </source>
</evidence>
<dbReference type="EMBL" id="CP041186">
    <property type="protein sequence ID" value="QDG49258.1"/>
    <property type="molecule type" value="Genomic_DNA"/>
</dbReference>
<dbReference type="GO" id="GO:0016787">
    <property type="term" value="F:hydrolase activity"/>
    <property type="evidence" value="ECO:0007669"/>
    <property type="project" value="InterPro"/>
</dbReference>
<dbReference type="SUPFAM" id="SSF56300">
    <property type="entry name" value="Metallo-dependent phosphatases"/>
    <property type="match status" value="1"/>
</dbReference>